<evidence type="ECO:0000256" key="2">
    <source>
        <dbReference type="ARBA" id="ARBA00001936"/>
    </source>
</evidence>
<name>A0A2H0VFT1_9BACT</name>
<evidence type="ECO:0000256" key="5">
    <source>
        <dbReference type="ARBA" id="ARBA00012964"/>
    </source>
</evidence>
<dbReference type="Proteomes" id="UP000230557">
    <property type="component" value="Unassembled WGS sequence"/>
</dbReference>
<evidence type="ECO:0000256" key="4">
    <source>
        <dbReference type="ARBA" id="ARBA00011738"/>
    </source>
</evidence>
<organism evidence="9 10">
    <name type="scientific">Candidatus Doudnabacteria bacterium CG10_big_fil_rev_8_21_14_0_10_41_10</name>
    <dbReference type="NCBI Taxonomy" id="1974551"/>
    <lineage>
        <taxon>Bacteria</taxon>
        <taxon>Candidatus Doudnaibacteriota</taxon>
    </lineage>
</organism>
<dbReference type="PANTHER" id="PTHR11845:SF13">
    <property type="entry name" value="5'-DEOXYNUCLEOTIDASE HDDC2"/>
    <property type="match status" value="1"/>
</dbReference>
<proteinExistence type="predicted"/>
<dbReference type="PROSITE" id="PS51831">
    <property type="entry name" value="HD"/>
    <property type="match status" value="1"/>
</dbReference>
<dbReference type="EC" id="3.1.3.89" evidence="5"/>
<evidence type="ECO:0000256" key="1">
    <source>
        <dbReference type="ARBA" id="ARBA00001638"/>
    </source>
</evidence>
<dbReference type="PANTHER" id="PTHR11845">
    <property type="entry name" value="5'-DEOXYNUCLEOTIDASE HDDC2"/>
    <property type="match status" value="1"/>
</dbReference>
<dbReference type="SUPFAM" id="SSF109604">
    <property type="entry name" value="HD-domain/PDEase-like"/>
    <property type="match status" value="1"/>
</dbReference>
<keyword evidence="7 9" id="KW-0378">Hydrolase</keyword>
<gene>
    <name evidence="9" type="ORF">COT91_02960</name>
</gene>
<protein>
    <recommendedName>
        <fullName evidence="5">5'-deoxynucleotidase</fullName>
        <ecNumber evidence="5">3.1.3.89</ecNumber>
    </recommendedName>
</protein>
<comment type="subunit">
    <text evidence="4">Homodimer.</text>
</comment>
<evidence type="ECO:0000259" key="8">
    <source>
        <dbReference type="PROSITE" id="PS51831"/>
    </source>
</evidence>
<feature type="domain" description="HD" evidence="8">
    <location>
        <begin position="35"/>
        <end position="134"/>
    </location>
</feature>
<comment type="caution">
    <text evidence="9">The sequence shown here is derived from an EMBL/GenBank/DDBJ whole genome shotgun (WGS) entry which is preliminary data.</text>
</comment>
<comment type="cofactor">
    <cofactor evidence="2">
        <name>Mn(2+)</name>
        <dbReference type="ChEBI" id="CHEBI:29035"/>
    </cofactor>
</comment>
<dbReference type="Gene3D" id="1.10.3210.10">
    <property type="entry name" value="Hypothetical protein af1432"/>
    <property type="match status" value="1"/>
</dbReference>
<dbReference type="InterPro" id="IPR039356">
    <property type="entry name" value="YfbR/HDDC2"/>
</dbReference>
<dbReference type="EMBL" id="PFAJ01000042">
    <property type="protein sequence ID" value="PIR97150.1"/>
    <property type="molecule type" value="Genomic_DNA"/>
</dbReference>
<dbReference type="GO" id="GO:0002953">
    <property type="term" value="F:5'-deoxynucleotidase activity"/>
    <property type="evidence" value="ECO:0007669"/>
    <property type="project" value="UniProtKB-EC"/>
</dbReference>
<comment type="catalytic activity">
    <reaction evidence="1">
        <text>a 2'-deoxyribonucleoside 5'-phosphate + H2O = a 2'-deoxyribonucleoside + phosphate</text>
        <dbReference type="Rhea" id="RHEA:36167"/>
        <dbReference type="ChEBI" id="CHEBI:15377"/>
        <dbReference type="ChEBI" id="CHEBI:18274"/>
        <dbReference type="ChEBI" id="CHEBI:43474"/>
        <dbReference type="ChEBI" id="CHEBI:65317"/>
        <dbReference type="EC" id="3.1.3.89"/>
    </reaction>
</comment>
<accession>A0A2H0VFT1</accession>
<dbReference type="GO" id="GO:0005737">
    <property type="term" value="C:cytoplasm"/>
    <property type="evidence" value="ECO:0007669"/>
    <property type="project" value="TreeGrafter"/>
</dbReference>
<evidence type="ECO:0000256" key="6">
    <source>
        <dbReference type="ARBA" id="ARBA00022723"/>
    </source>
</evidence>
<keyword evidence="6" id="KW-0479">Metal-binding</keyword>
<dbReference type="GO" id="GO:0046872">
    <property type="term" value="F:metal ion binding"/>
    <property type="evidence" value="ECO:0007669"/>
    <property type="project" value="UniProtKB-KW"/>
</dbReference>
<dbReference type="SMART" id="SM00471">
    <property type="entry name" value="HDc"/>
    <property type="match status" value="1"/>
</dbReference>
<evidence type="ECO:0000313" key="10">
    <source>
        <dbReference type="Proteomes" id="UP000230557"/>
    </source>
</evidence>
<comment type="cofactor">
    <cofactor evidence="3">
        <name>Co(2+)</name>
        <dbReference type="ChEBI" id="CHEBI:48828"/>
    </cofactor>
</comment>
<dbReference type="InterPro" id="IPR003607">
    <property type="entry name" value="HD/PDEase_dom"/>
</dbReference>
<sequence length="196" mass="22761">MKNLKNIVNFLFETGILAKTPRSGFHFLGSGKQSVAEHTNRASFIGYALSMMEKNADTAKVLKMCLLHDLAEARTTDLNYLHQKYTVAKEEKAVEDLSKTLPFGEDIKNTIKEYQERITLEAKLAKDADNLEWALSMKEQWDIGNVRAKDWFEITVKRLITDTGKRLAEEIRKTDSNDWFFPNKNDDWWVNRNKKK</sequence>
<dbReference type="InterPro" id="IPR006674">
    <property type="entry name" value="HD_domain"/>
</dbReference>
<reference evidence="10" key="1">
    <citation type="submission" date="2017-09" db="EMBL/GenBank/DDBJ databases">
        <title>Depth-based differentiation of microbial function through sediment-hosted aquifers and enrichment of novel symbionts in the deep terrestrial subsurface.</title>
        <authorList>
            <person name="Probst A.J."/>
            <person name="Ladd B."/>
            <person name="Jarett J.K."/>
            <person name="Geller-Mcgrath D.E."/>
            <person name="Sieber C.M.K."/>
            <person name="Emerson J.B."/>
            <person name="Anantharaman K."/>
            <person name="Thomas B.C."/>
            <person name="Malmstrom R."/>
            <person name="Stieglmeier M."/>
            <person name="Klingl A."/>
            <person name="Woyke T."/>
            <person name="Ryan C.M."/>
            <person name="Banfield J.F."/>
        </authorList>
    </citation>
    <scope>NUCLEOTIDE SEQUENCE [LARGE SCALE GENOMIC DNA]</scope>
</reference>
<dbReference type="AlphaFoldDB" id="A0A2H0VFT1"/>
<evidence type="ECO:0000256" key="3">
    <source>
        <dbReference type="ARBA" id="ARBA00001941"/>
    </source>
</evidence>
<evidence type="ECO:0000313" key="9">
    <source>
        <dbReference type="EMBL" id="PIR97150.1"/>
    </source>
</evidence>
<dbReference type="Pfam" id="PF13023">
    <property type="entry name" value="HD_3"/>
    <property type="match status" value="1"/>
</dbReference>
<evidence type="ECO:0000256" key="7">
    <source>
        <dbReference type="ARBA" id="ARBA00022801"/>
    </source>
</evidence>